<feature type="domain" description="ABC transporter" evidence="5">
    <location>
        <begin position="6"/>
        <end position="245"/>
    </location>
</feature>
<evidence type="ECO:0000256" key="2">
    <source>
        <dbReference type="ARBA" id="ARBA00022448"/>
    </source>
</evidence>
<evidence type="ECO:0000313" key="6">
    <source>
        <dbReference type="EMBL" id="OAK68368.1"/>
    </source>
</evidence>
<reference evidence="6 7" key="1">
    <citation type="submission" date="2015-05" db="EMBL/GenBank/DDBJ databases">
        <title>Comparison of genome.</title>
        <authorList>
            <person name="Zheng Z."/>
            <person name="Sun M."/>
        </authorList>
    </citation>
    <scope>NUCLEOTIDE SEQUENCE [LARGE SCALE GENOMIC DNA]</scope>
    <source>
        <strain evidence="6 7">G25-74</strain>
    </source>
</reference>
<dbReference type="CDD" id="cd03225">
    <property type="entry name" value="ABC_cobalt_CbiO_domain1"/>
    <property type="match status" value="1"/>
</dbReference>
<keyword evidence="2" id="KW-0813">Transport</keyword>
<keyword evidence="3" id="KW-0547">Nucleotide-binding</keyword>
<dbReference type="Pfam" id="PF00005">
    <property type="entry name" value="ABC_tran"/>
    <property type="match status" value="1"/>
</dbReference>
<dbReference type="PROSITE" id="PS00211">
    <property type="entry name" value="ABC_TRANSPORTER_1"/>
    <property type="match status" value="1"/>
</dbReference>
<proteinExistence type="predicted"/>
<evidence type="ECO:0000256" key="3">
    <source>
        <dbReference type="ARBA" id="ARBA00022741"/>
    </source>
</evidence>
<sequence length="265" mass="30405">MGKKLVSLKDVSWRREGRKILNQIDWEIKEGEHWAVLGLNGSGKTSLLNILAGYQFPTTGDVNVLGYEFGNSYIPNLRNELGIFSSSLERFSETLDYETIEEIVVSGKFASIGLYQEVPAEAWEKADALIRKFRLDYLKGKDYRYLSHGEKRRVLIARALMNDPKMLIIDEPCSGLDILSREEILLLIREITEQQCHVVYVTHHIEELTEEITHVLLLREGEIIGKGPKKSVLTDQLLSETFKLNLNVHWADERPWVSVKKPLNI</sequence>
<evidence type="ECO:0000313" key="7">
    <source>
        <dbReference type="Proteomes" id="UP000077881"/>
    </source>
</evidence>
<organism evidence="6 7">
    <name type="scientific">Lederbergia galactosidilytica</name>
    <dbReference type="NCBI Taxonomy" id="217031"/>
    <lineage>
        <taxon>Bacteria</taxon>
        <taxon>Bacillati</taxon>
        <taxon>Bacillota</taxon>
        <taxon>Bacilli</taxon>
        <taxon>Bacillales</taxon>
        <taxon>Bacillaceae</taxon>
        <taxon>Lederbergia</taxon>
    </lineage>
</organism>
<dbReference type="InterPro" id="IPR003593">
    <property type="entry name" value="AAA+_ATPase"/>
</dbReference>
<dbReference type="SMART" id="SM00382">
    <property type="entry name" value="AAA"/>
    <property type="match status" value="1"/>
</dbReference>
<comment type="subcellular location">
    <subcellularLocation>
        <location evidence="1">Cell membrane</location>
        <topology evidence="1">Peripheral membrane protein</topology>
    </subcellularLocation>
</comment>
<dbReference type="GO" id="GO:0016887">
    <property type="term" value="F:ATP hydrolysis activity"/>
    <property type="evidence" value="ECO:0007669"/>
    <property type="project" value="InterPro"/>
</dbReference>
<dbReference type="InterPro" id="IPR015856">
    <property type="entry name" value="ABC_transpr_CbiO/EcfA_su"/>
</dbReference>
<evidence type="ECO:0000256" key="4">
    <source>
        <dbReference type="ARBA" id="ARBA00022840"/>
    </source>
</evidence>
<evidence type="ECO:0000256" key="1">
    <source>
        <dbReference type="ARBA" id="ARBA00004202"/>
    </source>
</evidence>
<keyword evidence="7" id="KW-1185">Reference proteome</keyword>
<dbReference type="OrthoDB" id="9789994at2"/>
<dbReference type="PANTHER" id="PTHR43158:SF2">
    <property type="entry name" value="SKFA PEPTIDE EXPORT ATP-BINDING PROTEIN SKFE"/>
    <property type="match status" value="1"/>
</dbReference>
<dbReference type="PROSITE" id="PS50893">
    <property type="entry name" value="ABC_TRANSPORTER_2"/>
    <property type="match status" value="1"/>
</dbReference>
<dbReference type="GO" id="GO:0022857">
    <property type="term" value="F:transmembrane transporter activity"/>
    <property type="evidence" value="ECO:0007669"/>
    <property type="project" value="UniProtKB-ARBA"/>
</dbReference>
<dbReference type="EMBL" id="LDJR01000056">
    <property type="protein sequence ID" value="OAK68368.1"/>
    <property type="molecule type" value="Genomic_DNA"/>
</dbReference>
<dbReference type="STRING" id="217031.ABB05_14830"/>
<keyword evidence="4 6" id="KW-0067">ATP-binding</keyword>
<protein>
    <submittedName>
        <fullName evidence="6">Molybdenum ABC transporter ATP-binding protein</fullName>
    </submittedName>
</protein>
<evidence type="ECO:0000259" key="5">
    <source>
        <dbReference type="PROSITE" id="PS50893"/>
    </source>
</evidence>
<dbReference type="InterPro" id="IPR027417">
    <property type="entry name" value="P-loop_NTPase"/>
</dbReference>
<dbReference type="PANTHER" id="PTHR43158">
    <property type="entry name" value="SKFA PEPTIDE EXPORT ATP-BINDING PROTEIN SKFE"/>
    <property type="match status" value="1"/>
</dbReference>
<dbReference type="PATRIC" id="fig|217031.6.peg.3189"/>
<name>A0A177ZNA9_9BACI</name>
<dbReference type="GO" id="GO:0005886">
    <property type="term" value="C:plasma membrane"/>
    <property type="evidence" value="ECO:0007669"/>
    <property type="project" value="UniProtKB-SubCell"/>
</dbReference>
<dbReference type="Gene3D" id="3.40.50.300">
    <property type="entry name" value="P-loop containing nucleotide triphosphate hydrolases"/>
    <property type="match status" value="1"/>
</dbReference>
<dbReference type="AlphaFoldDB" id="A0A177ZNA9"/>
<gene>
    <name evidence="6" type="ORF">ABB05_14830</name>
</gene>
<comment type="caution">
    <text evidence="6">The sequence shown here is derived from an EMBL/GenBank/DDBJ whole genome shotgun (WGS) entry which is preliminary data.</text>
</comment>
<dbReference type="InterPro" id="IPR003439">
    <property type="entry name" value="ABC_transporter-like_ATP-bd"/>
</dbReference>
<dbReference type="RefSeq" id="WP_064468431.1">
    <property type="nucleotide sequence ID" value="NZ_JAGGKH010000015.1"/>
</dbReference>
<dbReference type="Proteomes" id="UP000077881">
    <property type="component" value="Unassembled WGS sequence"/>
</dbReference>
<dbReference type="GO" id="GO:0005524">
    <property type="term" value="F:ATP binding"/>
    <property type="evidence" value="ECO:0007669"/>
    <property type="project" value="UniProtKB-KW"/>
</dbReference>
<accession>A0A177ZNA9</accession>
<dbReference type="InterPro" id="IPR017871">
    <property type="entry name" value="ABC_transporter-like_CS"/>
</dbReference>
<dbReference type="SUPFAM" id="SSF52540">
    <property type="entry name" value="P-loop containing nucleoside triphosphate hydrolases"/>
    <property type="match status" value="1"/>
</dbReference>